<protein>
    <submittedName>
        <fullName evidence="1">Uncharacterized protein</fullName>
    </submittedName>
</protein>
<sequence length="64" mass="6968">RGKTPSWSSSHTQRITSSFYTTTPQCQHSVGLHTHPASTSVLSDSKDGTAATLELRGKLQDILR</sequence>
<organism evidence="1">
    <name type="scientific">Nothobranchius pienaari</name>
    <dbReference type="NCBI Taxonomy" id="704102"/>
    <lineage>
        <taxon>Eukaryota</taxon>
        <taxon>Metazoa</taxon>
        <taxon>Chordata</taxon>
        <taxon>Craniata</taxon>
        <taxon>Vertebrata</taxon>
        <taxon>Euteleostomi</taxon>
        <taxon>Actinopterygii</taxon>
        <taxon>Neopterygii</taxon>
        <taxon>Teleostei</taxon>
        <taxon>Neoteleostei</taxon>
        <taxon>Acanthomorphata</taxon>
        <taxon>Ovalentaria</taxon>
        <taxon>Atherinomorphae</taxon>
        <taxon>Cyprinodontiformes</taxon>
        <taxon>Nothobranchiidae</taxon>
        <taxon>Nothobranchius</taxon>
    </lineage>
</organism>
<evidence type="ECO:0000313" key="1">
    <source>
        <dbReference type="EMBL" id="SBR46103.1"/>
    </source>
</evidence>
<accession>A0A1A8LNJ6</accession>
<proteinExistence type="predicted"/>
<name>A0A1A8LNJ6_9TELE</name>
<reference evidence="1" key="2">
    <citation type="submission" date="2016-06" db="EMBL/GenBank/DDBJ databases">
        <title>The genome of a short-lived fish provides insights into sex chromosome evolution and the genetic control of aging.</title>
        <authorList>
            <person name="Reichwald K."/>
            <person name="Felder M."/>
            <person name="Petzold A."/>
            <person name="Koch P."/>
            <person name="Groth M."/>
            <person name="Platzer M."/>
        </authorList>
    </citation>
    <scope>NUCLEOTIDE SEQUENCE</scope>
    <source>
        <tissue evidence="1">Brain</tissue>
    </source>
</reference>
<reference evidence="1" key="1">
    <citation type="submission" date="2016-05" db="EMBL/GenBank/DDBJ databases">
        <authorList>
            <person name="Lavstsen T."/>
            <person name="Jespersen J.S."/>
        </authorList>
    </citation>
    <scope>NUCLEOTIDE SEQUENCE</scope>
    <source>
        <tissue evidence="1">Brain</tissue>
    </source>
</reference>
<feature type="non-terminal residue" evidence="1">
    <location>
        <position position="64"/>
    </location>
</feature>
<gene>
    <name evidence="1" type="primary">Nfu_g_1_025495</name>
</gene>
<feature type="non-terminal residue" evidence="1">
    <location>
        <position position="1"/>
    </location>
</feature>
<dbReference type="EMBL" id="HAEF01008178">
    <property type="protein sequence ID" value="SBR46103.1"/>
    <property type="molecule type" value="Transcribed_RNA"/>
</dbReference>
<dbReference type="AlphaFoldDB" id="A0A1A8LNJ6"/>